<dbReference type="InterPro" id="IPR050114">
    <property type="entry name" value="UPF0173_UPF0282_UlaG_hydrolase"/>
</dbReference>
<proteinExistence type="predicted"/>
<dbReference type="EMBL" id="JAWSTH010000006">
    <property type="protein sequence ID" value="MDW5593567.1"/>
    <property type="molecule type" value="Genomic_DNA"/>
</dbReference>
<organism evidence="2 3">
    <name type="scientific">Conexibacter stalactiti</name>
    <dbReference type="NCBI Taxonomy" id="1940611"/>
    <lineage>
        <taxon>Bacteria</taxon>
        <taxon>Bacillati</taxon>
        <taxon>Actinomycetota</taxon>
        <taxon>Thermoleophilia</taxon>
        <taxon>Solirubrobacterales</taxon>
        <taxon>Conexibacteraceae</taxon>
        <taxon>Conexibacter</taxon>
    </lineage>
</organism>
<dbReference type="Pfam" id="PF12706">
    <property type="entry name" value="Lactamase_B_2"/>
    <property type="match status" value="1"/>
</dbReference>
<evidence type="ECO:0000313" key="2">
    <source>
        <dbReference type="EMBL" id="MDW5593567.1"/>
    </source>
</evidence>
<dbReference type="InterPro" id="IPR036866">
    <property type="entry name" value="RibonucZ/Hydroxyglut_hydro"/>
</dbReference>
<comment type="caution">
    <text evidence="2">The sequence shown here is derived from an EMBL/GenBank/DDBJ whole genome shotgun (WGS) entry which is preliminary data.</text>
</comment>
<dbReference type="SUPFAM" id="SSF56281">
    <property type="entry name" value="Metallo-hydrolase/oxidoreductase"/>
    <property type="match status" value="1"/>
</dbReference>
<feature type="domain" description="Metallo-beta-lactamase" evidence="1">
    <location>
        <begin position="14"/>
        <end position="210"/>
    </location>
</feature>
<accession>A0ABU4HJS1</accession>
<dbReference type="SMART" id="SM00849">
    <property type="entry name" value="Lactamase_B"/>
    <property type="match status" value="1"/>
</dbReference>
<name>A0ABU4HJS1_9ACTN</name>
<dbReference type="InterPro" id="IPR001279">
    <property type="entry name" value="Metallo-B-lactamas"/>
</dbReference>
<evidence type="ECO:0000313" key="3">
    <source>
        <dbReference type="Proteomes" id="UP001284601"/>
    </source>
</evidence>
<dbReference type="Gene3D" id="3.60.15.10">
    <property type="entry name" value="Ribonuclease Z/Hydroxyacylglutathione hydrolase-like"/>
    <property type="match status" value="1"/>
</dbReference>
<sequence>MTDGSGAVGLTWIGQAGYAIEAPGGALCLLDPYLSEFALEELGLPRVAPIPLDPAATRADVVAITHTHHDHLDLTTCRALAGANPAVTFVGPSSIVARLLGRGIAPERIVTVERGESVTVGAFTFHGHYARHEVAGWLTEDALAYVVEVAGTRILHSGDTEYDQRCLAVAERGPFDVGIFVANGSGGNMHALEAALMATQLAPAVAIPCHYGMWAPEAYGSGHAPDGKPTLDPQLFAEACAKLDGPAVRVLELGERIDVLPAGVTIAA</sequence>
<evidence type="ECO:0000259" key="1">
    <source>
        <dbReference type="SMART" id="SM00849"/>
    </source>
</evidence>
<reference evidence="3" key="1">
    <citation type="submission" date="2023-07" db="EMBL/GenBank/DDBJ databases">
        <title>Conexibacter stalactiti sp. nov., isolated from stalactites in a lava cave and emended description of the genus Conexibacter.</title>
        <authorList>
            <person name="Lee S.D."/>
        </authorList>
    </citation>
    <scope>NUCLEOTIDE SEQUENCE [LARGE SCALE GENOMIC DNA]</scope>
    <source>
        <strain evidence="3">KCTC 39840</strain>
    </source>
</reference>
<dbReference type="RefSeq" id="WP_318595828.1">
    <property type="nucleotide sequence ID" value="NZ_JAWSTH010000006.1"/>
</dbReference>
<dbReference type="PANTHER" id="PTHR43546">
    <property type="entry name" value="UPF0173 METAL-DEPENDENT HYDROLASE MJ1163-RELATED"/>
    <property type="match status" value="1"/>
</dbReference>
<dbReference type="Proteomes" id="UP001284601">
    <property type="component" value="Unassembled WGS sequence"/>
</dbReference>
<gene>
    <name evidence="2" type="ORF">R7226_04420</name>
</gene>
<protein>
    <submittedName>
        <fullName evidence="2">MBL fold metallo-hydrolase</fullName>
    </submittedName>
</protein>
<keyword evidence="3" id="KW-1185">Reference proteome</keyword>